<feature type="region of interest" description="Disordered" evidence="4">
    <location>
        <begin position="1"/>
        <end position="47"/>
    </location>
</feature>
<evidence type="ECO:0000256" key="4">
    <source>
        <dbReference type="SAM" id="MobiDB-lite"/>
    </source>
</evidence>
<keyword evidence="2" id="KW-0808">Transferase</keyword>
<feature type="compositionally biased region" description="Low complexity" evidence="4">
    <location>
        <begin position="16"/>
        <end position="27"/>
    </location>
</feature>
<dbReference type="AlphaFoldDB" id="A0A9N8Z3X9"/>
<feature type="compositionally biased region" description="Basic residues" evidence="4">
    <location>
        <begin position="1"/>
        <end position="10"/>
    </location>
</feature>
<feature type="domain" description="Methyltransferase" evidence="5">
    <location>
        <begin position="108"/>
        <end position="192"/>
    </location>
</feature>
<dbReference type="CDD" id="cd02440">
    <property type="entry name" value="AdoMet_MTases"/>
    <property type="match status" value="1"/>
</dbReference>
<gene>
    <name evidence="6" type="ORF">DEBURN_LOCUS2976</name>
</gene>
<sequence length="318" mass="37169">GKRHKYRRHTTNTEINPSNSNYFSSSSDKGFLSDGDESVGSNSYVGRDNFSLNEREEKELTNMEGGEYFLPSNSDKEIERLQMQHFLLRLSWQGNHSSPIVDDFVNGGIWITDLATEFKSSTFIGIDGDEARARIQIELPNAAYLHHDLLDELPFPDDTFDFVNQRFFTMTTEDKWKNFILPEIIRVTKPDGYIELMEMTTWKYMGPVTKHMAKAYNEYIQKRGVYHLDPSQLNQVLISTKQIKNINCEQKITPFCGGRASQLVCRNQFEKIEAHKSELCKFMEIKERKFDDMIKIMYEEVNKHKTFAKTYRIYGQKI</sequence>
<dbReference type="Proteomes" id="UP000789706">
    <property type="component" value="Unassembled WGS sequence"/>
</dbReference>
<evidence type="ECO:0000256" key="3">
    <source>
        <dbReference type="ARBA" id="ARBA00022691"/>
    </source>
</evidence>
<keyword evidence="3" id="KW-0949">S-adenosyl-L-methionine</keyword>
<evidence type="ECO:0000313" key="6">
    <source>
        <dbReference type="EMBL" id="CAG8467181.1"/>
    </source>
</evidence>
<dbReference type="GO" id="GO:0008168">
    <property type="term" value="F:methyltransferase activity"/>
    <property type="evidence" value="ECO:0007669"/>
    <property type="project" value="UniProtKB-KW"/>
</dbReference>
<keyword evidence="1" id="KW-0489">Methyltransferase</keyword>
<dbReference type="InterPro" id="IPR041698">
    <property type="entry name" value="Methyltransf_25"/>
</dbReference>
<dbReference type="InterPro" id="IPR023576">
    <property type="entry name" value="UbiE/COQ5_MeTrFase_CS"/>
</dbReference>
<evidence type="ECO:0000259" key="5">
    <source>
        <dbReference type="Pfam" id="PF13649"/>
    </source>
</evidence>
<organism evidence="6 7">
    <name type="scientific">Diversispora eburnea</name>
    <dbReference type="NCBI Taxonomy" id="1213867"/>
    <lineage>
        <taxon>Eukaryota</taxon>
        <taxon>Fungi</taxon>
        <taxon>Fungi incertae sedis</taxon>
        <taxon>Mucoromycota</taxon>
        <taxon>Glomeromycotina</taxon>
        <taxon>Glomeromycetes</taxon>
        <taxon>Diversisporales</taxon>
        <taxon>Diversisporaceae</taxon>
        <taxon>Diversispora</taxon>
    </lineage>
</organism>
<comment type="caution">
    <text evidence="6">The sequence shown here is derived from an EMBL/GenBank/DDBJ whole genome shotgun (WGS) entry which is preliminary data.</text>
</comment>
<dbReference type="Gene3D" id="3.40.50.150">
    <property type="entry name" value="Vaccinia Virus protein VP39"/>
    <property type="match status" value="1"/>
</dbReference>
<proteinExistence type="predicted"/>
<protein>
    <submittedName>
        <fullName evidence="6">11270_t:CDS:1</fullName>
    </submittedName>
</protein>
<dbReference type="GO" id="GO:0032259">
    <property type="term" value="P:methylation"/>
    <property type="evidence" value="ECO:0007669"/>
    <property type="project" value="UniProtKB-KW"/>
</dbReference>
<dbReference type="Pfam" id="PF13649">
    <property type="entry name" value="Methyltransf_25"/>
    <property type="match status" value="1"/>
</dbReference>
<dbReference type="PROSITE" id="PS01184">
    <property type="entry name" value="UBIE_2"/>
    <property type="match status" value="1"/>
</dbReference>
<reference evidence="6" key="1">
    <citation type="submission" date="2021-06" db="EMBL/GenBank/DDBJ databases">
        <authorList>
            <person name="Kallberg Y."/>
            <person name="Tangrot J."/>
            <person name="Rosling A."/>
        </authorList>
    </citation>
    <scope>NUCLEOTIDE SEQUENCE</scope>
    <source>
        <strain evidence="6">AZ414A</strain>
    </source>
</reference>
<evidence type="ECO:0000256" key="2">
    <source>
        <dbReference type="ARBA" id="ARBA00022679"/>
    </source>
</evidence>
<dbReference type="SUPFAM" id="SSF53335">
    <property type="entry name" value="S-adenosyl-L-methionine-dependent methyltransferases"/>
    <property type="match status" value="1"/>
</dbReference>
<keyword evidence="7" id="KW-1185">Reference proteome</keyword>
<feature type="non-terminal residue" evidence="6">
    <location>
        <position position="318"/>
    </location>
</feature>
<evidence type="ECO:0000256" key="1">
    <source>
        <dbReference type="ARBA" id="ARBA00022603"/>
    </source>
</evidence>
<evidence type="ECO:0000313" key="7">
    <source>
        <dbReference type="Proteomes" id="UP000789706"/>
    </source>
</evidence>
<accession>A0A9N8Z3X9</accession>
<dbReference type="OrthoDB" id="2013972at2759"/>
<dbReference type="InterPro" id="IPR029063">
    <property type="entry name" value="SAM-dependent_MTases_sf"/>
</dbReference>
<dbReference type="EMBL" id="CAJVPK010000175">
    <property type="protein sequence ID" value="CAG8467181.1"/>
    <property type="molecule type" value="Genomic_DNA"/>
</dbReference>
<name>A0A9N8Z3X9_9GLOM</name>